<dbReference type="InterPro" id="IPR006311">
    <property type="entry name" value="TAT_signal"/>
</dbReference>
<dbReference type="GO" id="GO:0043190">
    <property type="term" value="C:ATP-binding cassette (ABC) transporter complex"/>
    <property type="evidence" value="ECO:0007669"/>
    <property type="project" value="InterPro"/>
</dbReference>
<dbReference type="CDD" id="cd08512">
    <property type="entry name" value="PBP2_NikA_DppA_OppA_like_7"/>
    <property type="match status" value="1"/>
</dbReference>
<dbReference type="Gene3D" id="3.40.190.10">
    <property type="entry name" value="Periplasmic binding protein-like II"/>
    <property type="match status" value="1"/>
</dbReference>
<dbReference type="PANTHER" id="PTHR30290">
    <property type="entry name" value="PERIPLASMIC BINDING COMPONENT OF ABC TRANSPORTER"/>
    <property type="match status" value="1"/>
</dbReference>
<dbReference type="SUPFAM" id="SSF53850">
    <property type="entry name" value="Periplasmic binding protein-like II"/>
    <property type="match status" value="1"/>
</dbReference>
<dbReference type="AlphaFoldDB" id="A0A495ILU3"/>
<dbReference type="PANTHER" id="PTHR30290:SF10">
    <property type="entry name" value="PERIPLASMIC OLIGOPEPTIDE-BINDING PROTEIN-RELATED"/>
    <property type="match status" value="1"/>
</dbReference>
<sequence length="537" mass="55608">MTYPRRLERTGGPRRRALAAAVALAVAVTAAGCTSSDTTADQKGPTLTVDTAFDLTALDPGRMYESTGELIDHALYETLLTYGGAHHDDVTRVEPGLATLHESSDAKTFTLTLRGSPRFSDGTPLTADDVVFSLDRVIGLKAGPAFLLAGVRVKKRSPTSVVLTTAKPTPALPAILANPATGILNAKVVKAHGGTTGQGDTARRYLDRHSAGSGPYELVSSMPGQQVVLQANPDYAGPEPTYGRIVVRDAASTSQVGDLRQGHAQVALDLSPSDASGLGRSARVTATASSTLVFLFLNQDPTVSSITSNPYFVRAVKEALDYPALAKAAGRGARQANGVVPSLFVGALPDADALTQNTAAAKSDLSLSGYAGQQITLDVPSDVTVGGVSLTELASRVSDQLAAVGIDVAVDDAPQSTQLDDYRNGLEQAGLWYWGADYPDPSDYLGFTPGGALGTRAGWGAGADDTVTDLATLASRPASSADRASRFGALQRALNATGPFVPLIQPAATIAARPRVTGVAYNPVWTLDLATLGRAKG</sequence>
<evidence type="ECO:0000259" key="6">
    <source>
        <dbReference type="Pfam" id="PF00496"/>
    </source>
</evidence>
<dbReference type="Proteomes" id="UP000280008">
    <property type="component" value="Unassembled WGS sequence"/>
</dbReference>
<keyword evidence="8" id="KW-1185">Reference proteome</keyword>
<dbReference type="PROSITE" id="PS51257">
    <property type="entry name" value="PROKAR_LIPOPROTEIN"/>
    <property type="match status" value="1"/>
</dbReference>
<accession>A0A495ILU3</accession>
<reference evidence="7 8" key="1">
    <citation type="submission" date="2018-10" db="EMBL/GenBank/DDBJ databases">
        <title>Sequencing the genomes of 1000 actinobacteria strains.</title>
        <authorList>
            <person name="Klenk H.-P."/>
        </authorList>
    </citation>
    <scope>NUCLEOTIDE SEQUENCE [LARGE SCALE GENOMIC DNA]</scope>
    <source>
        <strain evidence="7 8">DSM 17894</strain>
    </source>
</reference>
<dbReference type="Gene3D" id="3.90.76.10">
    <property type="entry name" value="Dipeptide-binding Protein, Domain 1"/>
    <property type="match status" value="1"/>
</dbReference>
<dbReference type="InterPro" id="IPR039424">
    <property type="entry name" value="SBP_5"/>
</dbReference>
<gene>
    <name evidence="7" type="ORF">C8E83_3260</name>
</gene>
<evidence type="ECO:0000256" key="5">
    <source>
        <dbReference type="SAM" id="SignalP"/>
    </source>
</evidence>
<dbReference type="GO" id="GO:0030313">
    <property type="term" value="C:cell envelope"/>
    <property type="evidence" value="ECO:0007669"/>
    <property type="project" value="UniProtKB-SubCell"/>
</dbReference>
<feature type="chain" id="PRO_5038358093" evidence="5">
    <location>
        <begin position="31"/>
        <end position="537"/>
    </location>
</feature>
<name>A0A495ILU3_9MICO</name>
<dbReference type="GO" id="GO:0042597">
    <property type="term" value="C:periplasmic space"/>
    <property type="evidence" value="ECO:0007669"/>
    <property type="project" value="UniProtKB-ARBA"/>
</dbReference>
<dbReference type="RefSeq" id="WP_121371025.1">
    <property type="nucleotide sequence ID" value="NZ_RBKS01000001.1"/>
</dbReference>
<evidence type="ECO:0000256" key="3">
    <source>
        <dbReference type="ARBA" id="ARBA00022448"/>
    </source>
</evidence>
<evidence type="ECO:0000256" key="1">
    <source>
        <dbReference type="ARBA" id="ARBA00004196"/>
    </source>
</evidence>
<comment type="subcellular location">
    <subcellularLocation>
        <location evidence="1">Cell envelope</location>
    </subcellularLocation>
</comment>
<dbReference type="InterPro" id="IPR030678">
    <property type="entry name" value="Peptide/Ni-bd"/>
</dbReference>
<dbReference type="InterPro" id="IPR000914">
    <property type="entry name" value="SBP_5_dom"/>
</dbReference>
<dbReference type="OrthoDB" id="9046151at2"/>
<comment type="similarity">
    <text evidence="2">Belongs to the bacterial solute-binding protein 5 family.</text>
</comment>
<proteinExistence type="inferred from homology"/>
<comment type="caution">
    <text evidence="7">The sequence shown here is derived from an EMBL/GenBank/DDBJ whole genome shotgun (WGS) entry which is preliminary data.</text>
</comment>
<evidence type="ECO:0000313" key="7">
    <source>
        <dbReference type="EMBL" id="RKR76095.1"/>
    </source>
</evidence>
<dbReference type="PROSITE" id="PS51318">
    <property type="entry name" value="TAT"/>
    <property type="match status" value="1"/>
</dbReference>
<dbReference type="PIRSF" id="PIRSF002741">
    <property type="entry name" value="MppA"/>
    <property type="match status" value="1"/>
</dbReference>
<keyword evidence="4 5" id="KW-0732">Signal</keyword>
<dbReference type="EMBL" id="RBKS01000001">
    <property type="protein sequence ID" value="RKR76095.1"/>
    <property type="molecule type" value="Genomic_DNA"/>
</dbReference>
<evidence type="ECO:0000313" key="8">
    <source>
        <dbReference type="Proteomes" id="UP000280008"/>
    </source>
</evidence>
<dbReference type="GO" id="GO:0015833">
    <property type="term" value="P:peptide transport"/>
    <property type="evidence" value="ECO:0007669"/>
    <property type="project" value="TreeGrafter"/>
</dbReference>
<dbReference type="Gene3D" id="3.10.105.10">
    <property type="entry name" value="Dipeptide-binding Protein, Domain 3"/>
    <property type="match status" value="1"/>
</dbReference>
<evidence type="ECO:0000256" key="4">
    <source>
        <dbReference type="ARBA" id="ARBA00022729"/>
    </source>
</evidence>
<feature type="domain" description="Solute-binding protein family 5" evidence="6">
    <location>
        <begin position="93"/>
        <end position="446"/>
    </location>
</feature>
<protein>
    <submittedName>
        <fullName evidence="7">Peptide/nickel transport system substrate-binding protein</fullName>
    </submittedName>
</protein>
<organism evidence="7 8">
    <name type="scientific">Frondihabitans australicus</name>
    <dbReference type="NCBI Taxonomy" id="386892"/>
    <lineage>
        <taxon>Bacteria</taxon>
        <taxon>Bacillati</taxon>
        <taxon>Actinomycetota</taxon>
        <taxon>Actinomycetes</taxon>
        <taxon>Micrococcales</taxon>
        <taxon>Microbacteriaceae</taxon>
        <taxon>Frondihabitans</taxon>
    </lineage>
</organism>
<dbReference type="GO" id="GO:1904680">
    <property type="term" value="F:peptide transmembrane transporter activity"/>
    <property type="evidence" value="ECO:0007669"/>
    <property type="project" value="TreeGrafter"/>
</dbReference>
<keyword evidence="3" id="KW-0813">Transport</keyword>
<feature type="signal peptide" evidence="5">
    <location>
        <begin position="1"/>
        <end position="30"/>
    </location>
</feature>
<evidence type="ECO:0000256" key="2">
    <source>
        <dbReference type="ARBA" id="ARBA00005695"/>
    </source>
</evidence>
<dbReference type="Pfam" id="PF00496">
    <property type="entry name" value="SBP_bac_5"/>
    <property type="match status" value="1"/>
</dbReference>